<comment type="caution">
    <text evidence="2">The sequence shown here is derived from an EMBL/GenBank/DDBJ whole genome shotgun (WGS) entry which is preliminary data.</text>
</comment>
<evidence type="ECO:0000256" key="1">
    <source>
        <dbReference type="SAM" id="MobiDB-lite"/>
    </source>
</evidence>
<evidence type="ECO:0000313" key="3">
    <source>
        <dbReference type="Proteomes" id="UP001278766"/>
    </source>
</evidence>
<reference evidence="2" key="1">
    <citation type="journal article" date="2023" name="Mol. Phylogenet. Evol.">
        <title>Genome-scale phylogeny and comparative genomics of the fungal order Sordariales.</title>
        <authorList>
            <person name="Hensen N."/>
            <person name="Bonometti L."/>
            <person name="Westerberg I."/>
            <person name="Brannstrom I.O."/>
            <person name="Guillou S."/>
            <person name="Cros-Aarteil S."/>
            <person name="Calhoun S."/>
            <person name="Haridas S."/>
            <person name="Kuo A."/>
            <person name="Mondo S."/>
            <person name="Pangilinan J."/>
            <person name="Riley R."/>
            <person name="LaButti K."/>
            <person name="Andreopoulos B."/>
            <person name="Lipzen A."/>
            <person name="Chen C."/>
            <person name="Yan M."/>
            <person name="Daum C."/>
            <person name="Ng V."/>
            <person name="Clum A."/>
            <person name="Steindorff A."/>
            <person name="Ohm R.A."/>
            <person name="Martin F."/>
            <person name="Silar P."/>
            <person name="Natvig D.O."/>
            <person name="Lalanne C."/>
            <person name="Gautier V."/>
            <person name="Ament-Velasquez S.L."/>
            <person name="Kruys A."/>
            <person name="Hutchinson M.I."/>
            <person name="Powell A.J."/>
            <person name="Barry K."/>
            <person name="Miller A.N."/>
            <person name="Grigoriev I.V."/>
            <person name="Debuchy R."/>
            <person name="Gladieux P."/>
            <person name="Hiltunen Thoren M."/>
            <person name="Johannesson H."/>
        </authorList>
    </citation>
    <scope>NUCLEOTIDE SEQUENCE</scope>
    <source>
        <strain evidence="2">CBS 168.71</strain>
    </source>
</reference>
<dbReference type="GeneID" id="87837105"/>
<reference evidence="2" key="2">
    <citation type="submission" date="2023-06" db="EMBL/GenBank/DDBJ databases">
        <authorList>
            <consortium name="Lawrence Berkeley National Laboratory"/>
            <person name="Haridas S."/>
            <person name="Hensen N."/>
            <person name="Bonometti L."/>
            <person name="Westerberg I."/>
            <person name="Brannstrom I.O."/>
            <person name="Guillou S."/>
            <person name="Cros-Aarteil S."/>
            <person name="Calhoun S."/>
            <person name="Kuo A."/>
            <person name="Mondo S."/>
            <person name="Pangilinan J."/>
            <person name="Riley R."/>
            <person name="Labutti K."/>
            <person name="Andreopoulos B."/>
            <person name="Lipzen A."/>
            <person name="Chen C."/>
            <person name="Yanf M."/>
            <person name="Daum C."/>
            <person name="Ng V."/>
            <person name="Clum A."/>
            <person name="Steindorff A."/>
            <person name="Ohm R."/>
            <person name="Martin F."/>
            <person name="Silar P."/>
            <person name="Natvig D."/>
            <person name="Lalanne C."/>
            <person name="Gautier V."/>
            <person name="Ament-Velasquez S.L."/>
            <person name="Kruys A."/>
            <person name="Hutchinson M.I."/>
            <person name="Powell A.J."/>
            <person name="Barry K."/>
            <person name="Miller A.N."/>
            <person name="Grigoriev I.V."/>
            <person name="Debuchy R."/>
            <person name="Gladieux P."/>
            <person name="Thoren M.H."/>
            <person name="Johannesson H."/>
        </authorList>
    </citation>
    <scope>NUCLEOTIDE SEQUENCE</scope>
    <source>
        <strain evidence="2">CBS 168.71</strain>
    </source>
</reference>
<keyword evidence="3" id="KW-1185">Reference proteome</keyword>
<dbReference type="Proteomes" id="UP001278766">
    <property type="component" value="Unassembled WGS sequence"/>
</dbReference>
<proteinExistence type="predicted"/>
<sequence>MPLSPEVTSTTMRHATHSLRKEQAQSTESSICIDLKPPTLGGVEGLVNNQAIRRIEELPPSKAPRRCTMSRLIPAIPLQPIFPKHPSRVCLAPTAALLFTPPTQGAAPYPFLSDLHLLGPQACGSVAQFGWAFNDACLAEDSQATAVCIC</sequence>
<organism evidence="2 3">
    <name type="scientific">Chaetomium fimeti</name>
    <dbReference type="NCBI Taxonomy" id="1854472"/>
    <lineage>
        <taxon>Eukaryota</taxon>
        <taxon>Fungi</taxon>
        <taxon>Dikarya</taxon>
        <taxon>Ascomycota</taxon>
        <taxon>Pezizomycotina</taxon>
        <taxon>Sordariomycetes</taxon>
        <taxon>Sordariomycetidae</taxon>
        <taxon>Sordariales</taxon>
        <taxon>Chaetomiaceae</taxon>
        <taxon>Chaetomium</taxon>
    </lineage>
</organism>
<accession>A0AAE0HNW5</accession>
<gene>
    <name evidence="2" type="ORF">B0H64DRAFT_3121</name>
</gene>
<feature type="compositionally biased region" description="Polar residues" evidence="1">
    <location>
        <begin position="1"/>
        <end position="13"/>
    </location>
</feature>
<name>A0AAE0HNW5_9PEZI</name>
<feature type="region of interest" description="Disordered" evidence="1">
    <location>
        <begin position="1"/>
        <end position="30"/>
    </location>
</feature>
<dbReference type="EMBL" id="JAUEPN010000001">
    <property type="protein sequence ID" value="KAK3299949.1"/>
    <property type="molecule type" value="Genomic_DNA"/>
</dbReference>
<evidence type="ECO:0000313" key="2">
    <source>
        <dbReference type="EMBL" id="KAK3299949.1"/>
    </source>
</evidence>
<dbReference type="RefSeq" id="XP_062663463.1">
    <property type="nucleotide sequence ID" value="XM_062800157.1"/>
</dbReference>
<protein>
    <submittedName>
        <fullName evidence="2">Uncharacterized protein</fullName>
    </submittedName>
</protein>
<dbReference type="AlphaFoldDB" id="A0AAE0HNW5"/>